<keyword evidence="3" id="KW-1185">Reference proteome</keyword>
<dbReference type="Proteomes" id="UP000799291">
    <property type="component" value="Unassembled WGS sequence"/>
</dbReference>
<organism evidence="2 3">
    <name type="scientific">Lentithecium fluviatile CBS 122367</name>
    <dbReference type="NCBI Taxonomy" id="1168545"/>
    <lineage>
        <taxon>Eukaryota</taxon>
        <taxon>Fungi</taxon>
        <taxon>Dikarya</taxon>
        <taxon>Ascomycota</taxon>
        <taxon>Pezizomycotina</taxon>
        <taxon>Dothideomycetes</taxon>
        <taxon>Pleosporomycetidae</taxon>
        <taxon>Pleosporales</taxon>
        <taxon>Massarineae</taxon>
        <taxon>Lentitheciaceae</taxon>
        <taxon>Lentithecium</taxon>
    </lineage>
</organism>
<accession>A0A6G1J4Z9</accession>
<dbReference type="AlphaFoldDB" id="A0A6G1J4Z9"/>
<gene>
    <name evidence="2" type="ORF">K458DRAFT_299907</name>
</gene>
<evidence type="ECO:0000313" key="3">
    <source>
        <dbReference type="Proteomes" id="UP000799291"/>
    </source>
</evidence>
<keyword evidence="1" id="KW-0812">Transmembrane</keyword>
<keyword evidence="1" id="KW-1133">Transmembrane helix</keyword>
<keyword evidence="1" id="KW-0472">Membrane</keyword>
<evidence type="ECO:0000256" key="1">
    <source>
        <dbReference type="SAM" id="Phobius"/>
    </source>
</evidence>
<feature type="transmembrane region" description="Helical" evidence="1">
    <location>
        <begin position="272"/>
        <end position="292"/>
    </location>
</feature>
<name>A0A6G1J4Z9_9PLEO</name>
<reference evidence="2" key="1">
    <citation type="journal article" date="2020" name="Stud. Mycol.">
        <title>101 Dothideomycetes genomes: a test case for predicting lifestyles and emergence of pathogens.</title>
        <authorList>
            <person name="Haridas S."/>
            <person name="Albert R."/>
            <person name="Binder M."/>
            <person name="Bloem J."/>
            <person name="Labutti K."/>
            <person name="Salamov A."/>
            <person name="Andreopoulos B."/>
            <person name="Baker S."/>
            <person name="Barry K."/>
            <person name="Bills G."/>
            <person name="Bluhm B."/>
            <person name="Cannon C."/>
            <person name="Castanera R."/>
            <person name="Culley D."/>
            <person name="Daum C."/>
            <person name="Ezra D."/>
            <person name="Gonzalez J."/>
            <person name="Henrissat B."/>
            <person name="Kuo A."/>
            <person name="Liang C."/>
            <person name="Lipzen A."/>
            <person name="Lutzoni F."/>
            <person name="Magnuson J."/>
            <person name="Mondo S."/>
            <person name="Nolan M."/>
            <person name="Ohm R."/>
            <person name="Pangilinan J."/>
            <person name="Park H.-J."/>
            <person name="Ramirez L."/>
            <person name="Alfaro M."/>
            <person name="Sun H."/>
            <person name="Tritt A."/>
            <person name="Yoshinaga Y."/>
            <person name="Zwiers L.-H."/>
            <person name="Turgeon B."/>
            <person name="Goodwin S."/>
            <person name="Spatafora J."/>
            <person name="Crous P."/>
            <person name="Grigoriev I."/>
        </authorList>
    </citation>
    <scope>NUCLEOTIDE SEQUENCE</scope>
    <source>
        <strain evidence="2">CBS 122367</strain>
    </source>
</reference>
<sequence>MADFGWSAGCIAEAIKTANKIRKALQDSGGAKQHYAETVAFLYQIDATFKHLEKHIEEHPDSPYRKAILQQLKLIEAPWKRVEVSYVDKYEKSLNIDSKRSKLRQAPRMVQWAVKDIDGAVRKEKAGILEPLGMIDSLLYLEGMDEVKKVGEKCQEILDDGKVSEISSMLMSRFDGLDAHARSQATAHFQYLERFAGMRLMMEQHQRQLVALMRTANANANPNEQCTIDAAHPFIRMPKEHNKTVEKSLPPSIASTELRDLIREVQSEGTRLLLLSIASAAYFALMSAVSIYRQY</sequence>
<evidence type="ECO:0000313" key="2">
    <source>
        <dbReference type="EMBL" id="KAF2685596.1"/>
    </source>
</evidence>
<proteinExistence type="predicted"/>
<dbReference type="PANTHER" id="PTHR38886">
    <property type="entry name" value="SESA DOMAIN-CONTAINING PROTEIN"/>
    <property type="match status" value="1"/>
</dbReference>
<dbReference type="PANTHER" id="PTHR38886:SF1">
    <property type="entry name" value="NACHT-NTPASE AND P-LOOP NTPASES N-TERMINAL DOMAIN-CONTAINING PROTEIN"/>
    <property type="match status" value="1"/>
</dbReference>
<dbReference type="EMBL" id="MU005578">
    <property type="protein sequence ID" value="KAF2685596.1"/>
    <property type="molecule type" value="Genomic_DNA"/>
</dbReference>
<protein>
    <submittedName>
        <fullName evidence="2">Uncharacterized protein</fullName>
    </submittedName>
</protein>
<dbReference type="OrthoDB" id="3045089at2759"/>